<evidence type="ECO:0000256" key="9">
    <source>
        <dbReference type="ARBA" id="ARBA00023237"/>
    </source>
</evidence>
<dbReference type="GO" id="GO:0009279">
    <property type="term" value="C:cell outer membrane"/>
    <property type="evidence" value="ECO:0007669"/>
    <property type="project" value="UniProtKB-SubCell"/>
</dbReference>
<dbReference type="GO" id="GO:0006826">
    <property type="term" value="P:iron ion transport"/>
    <property type="evidence" value="ECO:0007669"/>
    <property type="project" value="UniProtKB-KW"/>
</dbReference>
<dbReference type="Gene3D" id="2.40.170.20">
    <property type="entry name" value="TonB-dependent receptor, beta-barrel domain"/>
    <property type="match status" value="1"/>
</dbReference>
<dbReference type="AlphaFoldDB" id="A0A381Z0K9"/>
<comment type="subcellular location">
    <subcellularLocation>
        <location evidence="1">Cell outer membrane</location>
        <topology evidence="1">Multi-pass membrane protein</topology>
    </subcellularLocation>
</comment>
<dbReference type="Pfam" id="PF07715">
    <property type="entry name" value="Plug"/>
    <property type="match status" value="1"/>
</dbReference>
<keyword evidence="6" id="KW-0406">Ion transport</keyword>
<evidence type="ECO:0000256" key="1">
    <source>
        <dbReference type="ARBA" id="ARBA00004571"/>
    </source>
</evidence>
<dbReference type="InterPro" id="IPR039426">
    <property type="entry name" value="TonB-dep_rcpt-like"/>
</dbReference>
<dbReference type="PANTHER" id="PTHR32552">
    <property type="entry name" value="FERRICHROME IRON RECEPTOR-RELATED"/>
    <property type="match status" value="1"/>
</dbReference>
<evidence type="ECO:0000256" key="4">
    <source>
        <dbReference type="ARBA" id="ARBA00022692"/>
    </source>
</evidence>
<keyword evidence="9" id="KW-0998">Cell outer membrane</keyword>
<dbReference type="PROSITE" id="PS52016">
    <property type="entry name" value="TONB_DEPENDENT_REC_3"/>
    <property type="match status" value="1"/>
</dbReference>
<organism evidence="11">
    <name type="scientific">marine metagenome</name>
    <dbReference type="NCBI Taxonomy" id="408172"/>
    <lineage>
        <taxon>unclassified sequences</taxon>
        <taxon>metagenomes</taxon>
        <taxon>ecological metagenomes</taxon>
    </lineage>
</organism>
<feature type="non-terminal residue" evidence="11">
    <location>
        <position position="502"/>
    </location>
</feature>
<evidence type="ECO:0000256" key="8">
    <source>
        <dbReference type="ARBA" id="ARBA00023136"/>
    </source>
</evidence>
<keyword evidence="5" id="KW-0408">Iron</keyword>
<evidence type="ECO:0000313" key="11">
    <source>
        <dbReference type="EMBL" id="SVA82267.1"/>
    </source>
</evidence>
<keyword evidence="7" id="KW-0798">TonB box</keyword>
<keyword evidence="2" id="KW-0813">Transport</keyword>
<proteinExistence type="predicted"/>
<name>A0A381Z0K9_9ZZZZ</name>
<reference evidence="11" key="1">
    <citation type="submission" date="2018-05" db="EMBL/GenBank/DDBJ databases">
        <authorList>
            <person name="Lanie J.A."/>
            <person name="Ng W.-L."/>
            <person name="Kazmierczak K.M."/>
            <person name="Andrzejewski T.M."/>
            <person name="Davidsen T.M."/>
            <person name="Wayne K.J."/>
            <person name="Tettelin H."/>
            <person name="Glass J.I."/>
            <person name="Rusch D."/>
            <person name="Podicherti R."/>
            <person name="Tsui H.-C.T."/>
            <person name="Winkler M.E."/>
        </authorList>
    </citation>
    <scope>NUCLEOTIDE SEQUENCE</scope>
</reference>
<keyword evidence="4" id="KW-0812">Transmembrane</keyword>
<evidence type="ECO:0000256" key="2">
    <source>
        <dbReference type="ARBA" id="ARBA00022448"/>
    </source>
</evidence>
<accession>A0A381Z0K9</accession>
<evidence type="ECO:0000256" key="6">
    <source>
        <dbReference type="ARBA" id="ARBA00023065"/>
    </source>
</evidence>
<feature type="domain" description="TonB-dependent receptor plug" evidence="10">
    <location>
        <begin position="51"/>
        <end position="158"/>
    </location>
</feature>
<dbReference type="PANTHER" id="PTHR32552:SF81">
    <property type="entry name" value="TONB-DEPENDENT OUTER MEMBRANE RECEPTOR"/>
    <property type="match status" value="1"/>
</dbReference>
<evidence type="ECO:0000256" key="3">
    <source>
        <dbReference type="ARBA" id="ARBA00022496"/>
    </source>
</evidence>
<evidence type="ECO:0000256" key="7">
    <source>
        <dbReference type="ARBA" id="ARBA00023077"/>
    </source>
</evidence>
<keyword evidence="3" id="KW-0410">Iron transport</keyword>
<evidence type="ECO:0000256" key="5">
    <source>
        <dbReference type="ARBA" id="ARBA00023004"/>
    </source>
</evidence>
<gene>
    <name evidence="11" type="ORF">METZ01_LOCUS135121</name>
</gene>
<dbReference type="Gene3D" id="2.170.130.10">
    <property type="entry name" value="TonB-dependent receptor, plug domain"/>
    <property type="match status" value="1"/>
</dbReference>
<protein>
    <recommendedName>
        <fullName evidence="10">TonB-dependent receptor plug domain-containing protein</fullName>
    </recommendedName>
</protein>
<dbReference type="InterPro" id="IPR012910">
    <property type="entry name" value="Plug_dom"/>
</dbReference>
<evidence type="ECO:0000259" key="10">
    <source>
        <dbReference type="Pfam" id="PF07715"/>
    </source>
</evidence>
<dbReference type="InterPro" id="IPR037066">
    <property type="entry name" value="Plug_dom_sf"/>
</dbReference>
<dbReference type="InterPro" id="IPR036942">
    <property type="entry name" value="Beta-barrel_TonB_sf"/>
</dbReference>
<dbReference type="EMBL" id="UINC01019433">
    <property type="protein sequence ID" value="SVA82267.1"/>
    <property type="molecule type" value="Genomic_DNA"/>
</dbReference>
<keyword evidence="8" id="KW-0472">Membrane</keyword>
<sequence length="502" mass="55119">MSDTIDWNVKIGLAAAVGAVTGGTAVAAEDDGRYMIEEIIVTANKQGNVSVQDLATSVQAIGEEELKRAQLFSVEDYSRFIPSMSYMGNSSGAGKVFFRGVADAPDTFIAQSSAAVYLDEQPLTQSAQVDVRLIDIERVEALSGPQGTLFGSSSQSGTLRIVTNKPTPDEFEAFIDVTGSGSSEGDPSYDISGMVNIPVNDNFAVRLVGFSAKQGGFIDNVLGQTAGSETSAPFPRTSINGVQLNDGTVGGVQVFDSVVEDDWNEQTIDGGRIAAKWDVTDNLSMTAQIAFQDVDSDAESTYDATQGDLETVQFFPDVRKDEWTQYSFTVEADMGWANFVSATAYFTRDSFYQQDTTSYSAYFGGFCYYATASYNIYCFQPAGVNYTYNDPIGFLTNDQENTSFSQEFRLSSQGDRVDWVAGVFYERRHEEWDFDTYTTNDGGYRNSQGFANWGADYWNVNPLTPSDVWWFSADDTDWNTMAAFGEVTMRWTDKFSTTVGAR</sequence>
<dbReference type="SUPFAM" id="SSF56935">
    <property type="entry name" value="Porins"/>
    <property type="match status" value="1"/>
</dbReference>